<comment type="caution">
    <text evidence="3">The sequence shown here is derived from an EMBL/GenBank/DDBJ whole genome shotgun (WGS) entry which is preliminary data.</text>
</comment>
<dbReference type="CDD" id="cd07197">
    <property type="entry name" value="nitrilase"/>
    <property type="match status" value="1"/>
</dbReference>
<dbReference type="AlphaFoldDB" id="A0A5C4SZL8"/>
<sequence>MRSSVTQSSRHGMLQPSTITVRRCARKVHTCDFAAERMLESGTEFKVCDFDGVKIGIMICYDREYPESARILMLKGAEIILVPNDCGTMKPRLQALSTRAFENMVGIVMANPPGDNAGYSCAFSPIVWDSDGRSIDNTLMLADEKTEGLFIAEFDLDELRNYRSREMMGNTFRKVNAYKDLLSDHVEAPFKR</sequence>
<dbReference type="Gene3D" id="3.60.110.10">
    <property type="entry name" value="Carbon-nitrogen hydrolase"/>
    <property type="match status" value="1"/>
</dbReference>
<reference evidence="3 4" key="1">
    <citation type="submission" date="2019-05" db="EMBL/GenBank/DDBJ databases">
        <title>We sequenced the genome of Paenibacillus hemerocallicola KCTC 33185 for further insight into its adaptation and study the phylogeny of Paenibacillus.</title>
        <authorList>
            <person name="Narsing Rao M.P."/>
        </authorList>
    </citation>
    <scope>NUCLEOTIDE SEQUENCE [LARGE SCALE GENOMIC DNA]</scope>
    <source>
        <strain evidence="3 4">KCTC 33185</strain>
    </source>
</reference>
<evidence type="ECO:0000313" key="4">
    <source>
        <dbReference type="Proteomes" id="UP000307943"/>
    </source>
</evidence>
<dbReference type="PANTHER" id="PTHR43674:SF2">
    <property type="entry name" value="BETA-UREIDOPROPIONASE"/>
    <property type="match status" value="1"/>
</dbReference>
<dbReference type="PANTHER" id="PTHR43674">
    <property type="entry name" value="NITRILASE C965.09-RELATED"/>
    <property type="match status" value="1"/>
</dbReference>
<proteinExistence type="predicted"/>
<evidence type="ECO:0000256" key="1">
    <source>
        <dbReference type="ARBA" id="ARBA00022801"/>
    </source>
</evidence>
<evidence type="ECO:0000313" key="3">
    <source>
        <dbReference type="EMBL" id="TNJ62106.1"/>
    </source>
</evidence>
<organism evidence="3 4">
    <name type="scientific">Paenibacillus hemerocallicola</name>
    <dbReference type="NCBI Taxonomy" id="1172614"/>
    <lineage>
        <taxon>Bacteria</taxon>
        <taxon>Bacillati</taxon>
        <taxon>Bacillota</taxon>
        <taxon>Bacilli</taxon>
        <taxon>Bacillales</taxon>
        <taxon>Paenibacillaceae</taxon>
        <taxon>Paenibacillus</taxon>
    </lineage>
</organism>
<dbReference type="SUPFAM" id="SSF56317">
    <property type="entry name" value="Carbon-nitrogen hydrolase"/>
    <property type="match status" value="1"/>
</dbReference>
<evidence type="ECO:0000259" key="2">
    <source>
        <dbReference type="PROSITE" id="PS50263"/>
    </source>
</evidence>
<dbReference type="Pfam" id="PF00795">
    <property type="entry name" value="CN_hydrolase"/>
    <property type="match status" value="1"/>
</dbReference>
<dbReference type="InterPro" id="IPR036526">
    <property type="entry name" value="C-N_Hydrolase_sf"/>
</dbReference>
<dbReference type="Proteomes" id="UP000307943">
    <property type="component" value="Unassembled WGS sequence"/>
</dbReference>
<dbReference type="InterPro" id="IPR050345">
    <property type="entry name" value="Aliph_Amidase/BUP"/>
</dbReference>
<dbReference type="EMBL" id="VDCQ01000065">
    <property type="protein sequence ID" value="TNJ62106.1"/>
    <property type="molecule type" value="Genomic_DNA"/>
</dbReference>
<dbReference type="InterPro" id="IPR003010">
    <property type="entry name" value="C-N_Hydrolase"/>
</dbReference>
<keyword evidence="4" id="KW-1185">Reference proteome</keyword>
<dbReference type="PROSITE" id="PS50263">
    <property type="entry name" value="CN_HYDROLASE"/>
    <property type="match status" value="1"/>
</dbReference>
<feature type="domain" description="CN hydrolase" evidence="2">
    <location>
        <begin position="1"/>
        <end position="156"/>
    </location>
</feature>
<name>A0A5C4SZL8_9BACL</name>
<accession>A0A5C4SZL8</accession>
<dbReference type="OrthoDB" id="9811121at2"/>
<protein>
    <submittedName>
        <fullName evidence="3">Carbon-nitrogen hydrolase family protein</fullName>
    </submittedName>
</protein>
<dbReference type="GO" id="GO:0016811">
    <property type="term" value="F:hydrolase activity, acting on carbon-nitrogen (but not peptide) bonds, in linear amides"/>
    <property type="evidence" value="ECO:0007669"/>
    <property type="project" value="TreeGrafter"/>
</dbReference>
<gene>
    <name evidence="3" type="ORF">FE784_32270</name>
</gene>
<keyword evidence="1 3" id="KW-0378">Hydrolase</keyword>